<dbReference type="InterPro" id="IPR008480">
    <property type="entry name" value="DUF761_pln"/>
</dbReference>
<feature type="region of interest" description="Disordered" evidence="1">
    <location>
        <begin position="723"/>
        <end position="743"/>
    </location>
</feature>
<organism evidence="3 4">
    <name type="scientific">Arabidopsis thaliana</name>
    <name type="common">Mouse-ear cress</name>
    <dbReference type="NCBI Taxonomy" id="3702"/>
    <lineage>
        <taxon>Eukaryota</taxon>
        <taxon>Viridiplantae</taxon>
        <taxon>Streptophyta</taxon>
        <taxon>Embryophyta</taxon>
        <taxon>Tracheophyta</taxon>
        <taxon>Spermatophyta</taxon>
        <taxon>Magnoliopsida</taxon>
        <taxon>eudicotyledons</taxon>
        <taxon>Gunneridae</taxon>
        <taxon>Pentapetalae</taxon>
        <taxon>rosids</taxon>
        <taxon>malvids</taxon>
        <taxon>Brassicales</taxon>
        <taxon>Brassicaceae</taxon>
        <taxon>Camelineae</taxon>
        <taxon>Arabidopsis</taxon>
    </lineage>
</organism>
<feature type="compositionally biased region" description="Basic and acidic residues" evidence="1">
    <location>
        <begin position="393"/>
        <end position="423"/>
    </location>
</feature>
<feature type="compositionally biased region" description="Basic and acidic residues" evidence="1">
    <location>
        <begin position="496"/>
        <end position="514"/>
    </location>
</feature>
<dbReference type="EMBL" id="LUHQ01000003">
    <property type="protein sequence ID" value="OAP06843.1"/>
    <property type="molecule type" value="Genomic_DNA"/>
</dbReference>
<feature type="compositionally biased region" description="Low complexity" evidence="1">
    <location>
        <begin position="285"/>
        <end position="302"/>
    </location>
</feature>
<comment type="caution">
    <text evidence="3">The sequence shown here is derived from an EMBL/GenBank/DDBJ whole genome shotgun (WGS) entry which is preliminary data.</text>
</comment>
<feature type="compositionally biased region" description="Pro residues" evidence="1">
    <location>
        <begin position="342"/>
        <end position="357"/>
    </location>
</feature>
<dbReference type="Pfam" id="PF05553">
    <property type="entry name" value="DUF761"/>
    <property type="match status" value="1"/>
</dbReference>
<gene>
    <name evidence="3" type="ordered locus">AXX17_At3g54780</name>
</gene>
<sequence length="743" mass="82547">MASPNPYTKRRSPPNVVVPPQPRSKSIGGGGFFCKSVLFALFLLALPLFPSQAPDFVGETVLTKFWELIHLLFVGIAVAYGLFSRRNVESAVDLRMTRVDESSLSYVSRIFQVSSVFDEEFDDNSCEFVDVRSDESVSARASVVGKSESFVVESGELEESSEFGETNEVRAWNSQYFQGKSKVVVARPAYGLDGHVVHQPLGLPIRRLRSSLRDNAAPQDKSFADSCDGAVNAEAESLLADNFFDEVLAAPASPVPWQARPEMMGIGDNYPSNFQPISVDETLKSISSRSTGSSSSQTSYASQNQNRFSPSRSVSAESLNSNVEELVKEKSRQSSSRSSSPSLPPSPSLSPSPPSPELVPNDTRRRSPELVTDDTPRRASHSRHYSDGSLLEEDVRRGFENELEGSKVRGRKAEFFSKKERGSKSLNLAAESSRRGNKSRRSYPPESISSPVGGADDSTTRRQDLQQKSNCHLLEENIRKGVEADHNNLRVKKGRSHDSLELTAEDSAKDEKVSESFPALDVVFQPTNAKASRRAMRSSRGGRDTLPEKDVVTRKLEDDTVDSDKSRKKDLPGKDKEMKLDGPRIEPRSWRASSNVSLRGKSVRTIRSDRHGKDVKTDGDSSEDRAEAKVESRGRTKSRRPRQEELSIVLHQEKSSETRAKSEPEEVAMEEPQAEQQPEVTFEEEEEAAWESQSNASHDHNEVDRKAGEFIAKFREQIRLQKLISGEQPRGGGTGIFRNSQFR</sequence>
<feature type="compositionally biased region" description="Basic and acidic residues" evidence="1">
    <location>
        <begin position="606"/>
        <end position="634"/>
    </location>
</feature>
<name>A0A178VP14_ARATH</name>
<dbReference type="AlphaFoldDB" id="A0A178VP14"/>
<protein>
    <submittedName>
        <fullName evidence="3">Uncharacterized protein</fullName>
    </submittedName>
</protein>
<evidence type="ECO:0000313" key="4">
    <source>
        <dbReference type="Proteomes" id="UP000078284"/>
    </source>
</evidence>
<feature type="compositionally biased region" description="Basic and acidic residues" evidence="1">
    <location>
        <begin position="641"/>
        <end position="664"/>
    </location>
</feature>
<dbReference type="ExpressionAtlas" id="A0A178VP14">
    <property type="expression patterns" value="baseline and differential"/>
</dbReference>
<evidence type="ECO:0000256" key="2">
    <source>
        <dbReference type="SAM" id="Phobius"/>
    </source>
</evidence>
<accession>A0A178VP14</accession>
<evidence type="ECO:0000256" key="1">
    <source>
        <dbReference type="SAM" id="MobiDB-lite"/>
    </source>
</evidence>
<feature type="compositionally biased region" description="Basic and acidic residues" evidence="1">
    <location>
        <begin position="473"/>
        <end position="488"/>
    </location>
</feature>
<feature type="region of interest" description="Disordered" evidence="1">
    <location>
        <begin position="1"/>
        <end position="22"/>
    </location>
</feature>
<keyword evidence="2" id="KW-0472">Membrane</keyword>
<feature type="transmembrane region" description="Helical" evidence="2">
    <location>
        <begin position="65"/>
        <end position="83"/>
    </location>
</feature>
<feature type="compositionally biased region" description="Basic and acidic residues" evidence="1">
    <location>
        <begin position="541"/>
        <end position="589"/>
    </location>
</feature>
<reference evidence="4" key="1">
    <citation type="journal article" date="2016" name="Proc. Natl. Acad. Sci. U.S.A.">
        <title>Chromosome-level assembly of Arabidopsis thaliana Ler reveals the extent of translocation and inversion polymorphisms.</title>
        <authorList>
            <person name="Zapata L."/>
            <person name="Ding J."/>
            <person name="Willing E.M."/>
            <person name="Hartwig B."/>
            <person name="Bezdan D."/>
            <person name="Jiao W.B."/>
            <person name="Patel V."/>
            <person name="Velikkakam James G."/>
            <person name="Koornneef M."/>
            <person name="Ossowski S."/>
            <person name="Schneeberger K."/>
        </authorList>
    </citation>
    <scope>NUCLEOTIDE SEQUENCE [LARGE SCALE GENOMIC DNA]</scope>
    <source>
        <strain evidence="4">cv. Landsberg erecta</strain>
    </source>
</reference>
<keyword evidence="2" id="KW-0812">Transmembrane</keyword>
<feature type="region of interest" description="Disordered" evidence="1">
    <location>
        <begin position="285"/>
        <end position="701"/>
    </location>
</feature>
<evidence type="ECO:0000313" key="3">
    <source>
        <dbReference type="EMBL" id="OAP06843.1"/>
    </source>
</evidence>
<feature type="transmembrane region" description="Helical" evidence="2">
    <location>
        <begin position="32"/>
        <end position="53"/>
    </location>
</feature>
<dbReference type="PANTHER" id="PTHR34059">
    <property type="entry name" value="EXPRESSED PROTEIN"/>
    <property type="match status" value="1"/>
</dbReference>
<dbReference type="PANTHER" id="PTHR34059:SF11">
    <property type="entry name" value="COTTON FIBER PROTEIN"/>
    <property type="match status" value="1"/>
</dbReference>
<feature type="compositionally biased region" description="Polar residues" evidence="1">
    <location>
        <begin position="303"/>
        <end position="323"/>
    </location>
</feature>
<keyword evidence="2" id="KW-1133">Transmembrane helix</keyword>
<dbReference type="Proteomes" id="UP000078284">
    <property type="component" value="Chromosome 3"/>
</dbReference>
<proteinExistence type="predicted"/>